<dbReference type="PANTHER" id="PTHR33406:SF6">
    <property type="entry name" value="MEMBRANE PROTEIN YDGH-RELATED"/>
    <property type="match status" value="1"/>
</dbReference>
<dbReference type="EMBL" id="HBHK01009880">
    <property type="protein sequence ID" value="CAD9678465.1"/>
    <property type="molecule type" value="Transcribed_RNA"/>
</dbReference>
<feature type="transmembrane region" description="Helical" evidence="7">
    <location>
        <begin position="793"/>
        <end position="816"/>
    </location>
</feature>
<keyword evidence="3" id="KW-1003">Cell membrane</keyword>
<evidence type="ECO:0000256" key="7">
    <source>
        <dbReference type="SAM" id="Phobius"/>
    </source>
</evidence>
<evidence type="ECO:0000313" key="10">
    <source>
        <dbReference type="EMBL" id="CAD9678465.1"/>
    </source>
</evidence>
<accession>A0A7S2RR56</accession>
<feature type="transmembrane region" description="Helical" evidence="7">
    <location>
        <begin position="341"/>
        <end position="364"/>
    </location>
</feature>
<dbReference type="InterPro" id="IPR004869">
    <property type="entry name" value="MMPL_dom"/>
</dbReference>
<evidence type="ECO:0000256" key="6">
    <source>
        <dbReference type="ARBA" id="ARBA00023136"/>
    </source>
</evidence>
<feature type="transmembrane region" description="Helical" evidence="7">
    <location>
        <begin position="882"/>
        <end position="903"/>
    </location>
</feature>
<reference evidence="10" key="1">
    <citation type="submission" date="2021-01" db="EMBL/GenBank/DDBJ databases">
        <authorList>
            <person name="Corre E."/>
            <person name="Pelletier E."/>
            <person name="Niang G."/>
            <person name="Scheremetjew M."/>
            <person name="Finn R."/>
            <person name="Kale V."/>
            <person name="Holt S."/>
            <person name="Cochrane G."/>
            <person name="Meng A."/>
            <person name="Brown T."/>
            <person name="Cohen L."/>
        </authorList>
    </citation>
    <scope>NUCLEOTIDE SEQUENCE</scope>
    <source>
        <strain evidence="10">NY070348D</strain>
    </source>
</reference>
<dbReference type="PROSITE" id="PS50156">
    <property type="entry name" value="SSD"/>
    <property type="match status" value="1"/>
</dbReference>
<organism evidence="10">
    <name type="scientific">Mucochytrium quahogii</name>
    <dbReference type="NCBI Taxonomy" id="96639"/>
    <lineage>
        <taxon>Eukaryota</taxon>
        <taxon>Sar</taxon>
        <taxon>Stramenopiles</taxon>
        <taxon>Bigyra</taxon>
        <taxon>Labyrinthulomycetes</taxon>
        <taxon>Thraustochytrida</taxon>
        <taxon>Thraustochytriidae</taxon>
        <taxon>Mucochytrium</taxon>
    </lineage>
</organism>
<proteinExistence type="inferred from homology"/>
<protein>
    <recommendedName>
        <fullName evidence="8">SSD domain-containing protein</fullName>
    </recommendedName>
</protein>
<keyword evidence="4 7" id="KW-0812">Transmembrane</keyword>
<evidence type="ECO:0000256" key="1">
    <source>
        <dbReference type="ARBA" id="ARBA00004651"/>
    </source>
</evidence>
<feature type="transmembrane region" description="Helical" evidence="7">
    <location>
        <begin position="370"/>
        <end position="389"/>
    </location>
</feature>
<evidence type="ECO:0000259" key="8">
    <source>
        <dbReference type="PROSITE" id="PS50156"/>
    </source>
</evidence>
<sequence length="954" mass="106652">MRVDGNNGFGNVRRLLSFSDEGRHGRWFEAYFHYLKRGRHVVVVFWTVCMIWGACTGMRYIESARDEMTAPKGTRAYEDMQVFNQEFSLQATAAPLIVLISCKVPNCTVACPKDTCMRKKQACVGENAEIDEFSSKITTQILEYSREHDVGYQEEVLGYYAEAASKSRELLKCQFTSESGNATFMVFTGSTRTESRKRYDLVAEVDKHIIPSLNPDPEKYHIGITGLDPMTRDGSEAAVKQSEVIDAFTMPFAFLLLAYMVRSLRLLLISLFNMGVSLLFSFGVLALLTDATGTPPMTTTASFVEVLGLAMSVDYSLFLLRRFRDECKSGRDAEMAIRIMISQAGHVVLMSSLTIDFVFAGFLFMKSTDLMVQGLACVVIVTNCLLVNMTNTPALLLMFPDFFAQFNHSHDGKKEKGFFREMGSGCLSCLSRCWYKCKGICVDVSQDTNSNQQSLLTRHDTEVISSPMQRMLKQRGGPYKGWYFRLLLFVTKWPYNLLTLVSLYVMVIPLAYQAIHLQRNQNLLQAIPRSSESGKIYHEVRDYFPGGTMTPMYVLVEGDQTRNNSIKSNKFFDGLHKLTAEIVHTTGIPVSSFNSIGVANGTLIDYKFDFGHMNPLHPKANMALNPTNTFCKTAQFFGGEFCGLYEFAWRQGVNPGNTSTLITVIVPFDPFTNTTRIESFIEHVYNGIDRFNEKHGKKIEEIHGVYFSGLQVGMVEDMRTSFGEFPALVGITCAVVFTLLGVMLMSAFVVIRLTLTVILPIASMFGLSVLVYQKGILNWTGLAQFQSSGGDGFFWYVPLLTFTICCGLALDYDVLVISRIREHRAAGYEIRAAIIKAMWEINSTVVCAGLIMALAFGGLLIADTMCVNQMSFLLTSNVLFDTFVVQSVVVPCIMSFADGISWWPGKVPASNLVTLEEEVELRNEAFEVFDNNVTNGQVEEGGGEEDVLNTTEEQ</sequence>
<dbReference type="InterPro" id="IPR000731">
    <property type="entry name" value="SSD"/>
</dbReference>
<evidence type="ECO:0000256" key="5">
    <source>
        <dbReference type="ARBA" id="ARBA00022989"/>
    </source>
</evidence>
<feature type="transmembrane region" description="Helical" evidence="7">
    <location>
        <begin position="753"/>
        <end position="773"/>
    </location>
</feature>
<dbReference type="PANTHER" id="PTHR33406">
    <property type="entry name" value="MEMBRANE PROTEIN MJ1562-RELATED"/>
    <property type="match status" value="1"/>
</dbReference>
<evidence type="ECO:0000313" key="9">
    <source>
        <dbReference type="EMBL" id="CAD9678423.1"/>
    </source>
</evidence>
<feature type="transmembrane region" description="Helical" evidence="7">
    <location>
        <begin position="300"/>
        <end position="320"/>
    </location>
</feature>
<dbReference type="SUPFAM" id="SSF82866">
    <property type="entry name" value="Multidrug efflux transporter AcrB transmembrane domain"/>
    <property type="match status" value="2"/>
</dbReference>
<feature type="transmembrane region" description="Helical" evidence="7">
    <location>
        <begin position="41"/>
        <end position="61"/>
    </location>
</feature>
<evidence type="ECO:0000256" key="3">
    <source>
        <dbReference type="ARBA" id="ARBA00022475"/>
    </source>
</evidence>
<dbReference type="Gene3D" id="1.20.1640.10">
    <property type="entry name" value="Multidrug efflux transporter AcrB transmembrane domain"/>
    <property type="match status" value="2"/>
</dbReference>
<comment type="subcellular location">
    <subcellularLocation>
        <location evidence="1">Cell membrane</location>
        <topology evidence="1">Multi-pass membrane protein</topology>
    </subcellularLocation>
</comment>
<feature type="transmembrane region" description="Helical" evidence="7">
    <location>
        <begin position="266"/>
        <end position="288"/>
    </location>
</feature>
<evidence type="ECO:0000256" key="2">
    <source>
        <dbReference type="ARBA" id="ARBA00010157"/>
    </source>
</evidence>
<dbReference type="GO" id="GO:0005886">
    <property type="term" value="C:plasma membrane"/>
    <property type="evidence" value="ECO:0007669"/>
    <property type="project" value="UniProtKB-SubCell"/>
</dbReference>
<dbReference type="EMBL" id="HBHK01009858">
    <property type="protein sequence ID" value="CAD9678423.1"/>
    <property type="molecule type" value="Transcribed_RNA"/>
</dbReference>
<keyword evidence="6 7" id="KW-0472">Membrane</keyword>
<dbReference type="AlphaFoldDB" id="A0A7S2RR56"/>
<feature type="transmembrane region" description="Helical" evidence="7">
    <location>
        <begin position="725"/>
        <end position="746"/>
    </location>
</feature>
<feature type="domain" description="SSD" evidence="8">
    <location>
        <begin position="266"/>
        <end position="398"/>
    </location>
</feature>
<dbReference type="InterPro" id="IPR050545">
    <property type="entry name" value="Mycobact_MmpL"/>
</dbReference>
<feature type="transmembrane region" description="Helical" evidence="7">
    <location>
        <begin position="837"/>
        <end position="862"/>
    </location>
</feature>
<dbReference type="Pfam" id="PF03176">
    <property type="entry name" value="MMPL"/>
    <property type="match status" value="2"/>
</dbReference>
<gene>
    <name evidence="9" type="ORF">QSP1433_LOCUS6167</name>
    <name evidence="10" type="ORF">QSP1433_LOCUS6182</name>
</gene>
<evidence type="ECO:0000256" key="4">
    <source>
        <dbReference type="ARBA" id="ARBA00022692"/>
    </source>
</evidence>
<feature type="transmembrane region" description="Helical" evidence="7">
    <location>
        <begin position="495"/>
        <end position="515"/>
    </location>
</feature>
<keyword evidence="5 7" id="KW-1133">Transmembrane helix</keyword>
<comment type="similarity">
    <text evidence="2">Belongs to the resistance-nodulation-cell division (RND) (TC 2.A.6) family. MmpL subfamily.</text>
</comment>
<name>A0A7S2RR56_9STRA</name>